<dbReference type="STRING" id="1423811.FC72_GL001177"/>
<sequence length="751" mass="81587">MIGLFVSIEQNNIVEVRAATDVPVANSPEGLNFKDYFVRGSFRGNGADTTNFKNGNTSIIQVTPREGSSIGAVWSAADKDNYLDLNAKQTLSMWMYFGNEKDPADGLAFILQNSGIDAISKDGNLPAKGQTMGVWGIDNDYKNTDPKKLSDSAIQNSWALEFDTHINRTLAGSDMFSNGSITGSPVGINNGFDSVVKTIVNNPSKSFSHIADNYPGSSESYLLQSGFAPSYPGAGSGPSVYWYRLAHNNLVTTYGPNSNYNFTLSNGLWHHLVINWTPPETGSTIGHLSYNLDDKIHTGEVTADNNAQPISVKDIPVDTSYFYKNATQNFTKDEGKVIWGFTGSTGDQYARNMVIFESIPSLVEGSTSTHIYNDSQGGKELSATDKDVYNNEILRFVYNVKRDSGAQDWNNIIATINLPNNVIYGSGSIKYSDGTSETIGSNELTSAQLKRTLKDLLKDKDPKSATITLVAVTYSSTPTVDTPVGATDVSFMGDNLIKYDKLQDFVIKSTPMLLSQDNPNLDIGDASSVDATGKVGYMGVSSIDNSTITMHYSLNGNKEQTTGLPSGNDGKMKITIPRTDLNDGNNTLVVYASDKDGNHSNYVSYNISKPTSAPILIDADEDMYFQTVKSNGKNQIVKRQGNWKVNIVDNAMDTSNWKLSATAVQSSGSPVLDGDLLYVDDSGISHSILNGNIIDIADKNTFPIDQIINDSTYQIANTWSPDNGILLKANSTARSGTYKYTVTWGLTDSIR</sequence>
<name>A0A0R1IXH5_9LACO</name>
<dbReference type="Gene3D" id="2.60.120.200">
    <property type="match status" value="1"/>
</dbReference>
<gene>
    <name evidence="1" type="ORF">FC72_GL001177</name>
</gene>
<dbReference type="SUPFAM" id="SSF49899">
    <property type="entry name" value="Concanavalin A-like lectins/glucanases"/>
    <property type="match status" value="1"/>
</dbReference>
<reference evidence="1 2" key="1">
    <citation type="journal article" date="2015" name="Genome Announc.">
        <title>Expanding the biotechnology potential of lactobacilli through comparative genomics of 213 strains and associated genera.</title>
        <authorList>
            <person name="Sun Z."/>
            <person name="Harris H.M."/>
            <person name="McCann A."/>
            <person name="Guo C."/>
            <person name="Argimon S."/>
            <person name="Zhang W."/>
            <person name="Yang X."/>
            <person name="Jeffery I.B."/>
            <person name="Cooney J.C."/>
            <person name="Kagawa T.F."/>
            <person name="Liu W."/>
            <person name="Song Y."/>
            <person name="Salvetti E."/>
            <person name="Wrobel A."/>
            <person name="Rasinkangas P."/>
            <person name="Parkhill J."/>
            <person name="Rea M.C."/>
            <person name="O'Sullivan O."/>
            <person name="Ritari J."/>
            <person name="Douillard F.P."/>
            <person name="Paul Ross R."/>
            <person name="Yang R."/>
            <person name="Briner A.E."/>
            <person name="Felis G.E."/>
            <person name="de Vos W.M."/>
            <person name="Barrangou R."/>
            <person name="Klaenhammer T.R."/>
            <person name="Caufield P.W."/>
            <person name="Cui Y."/>
            <person name="Zhang H."/>
            <person name="O'Toole P.W."/>
        </authorList>
    </citation>
    <scope>NUCLEOTIDE SEQUENCE [LARGE SCALE GENOMIC DNA]</scope>
    <source>
        <strain evidence="1 2">DSM 20183</strain>
    </source>
</reference>
<comment type="caution">
    <text evidence="1">The sequence shown here is derived from an EMBL/GenBank/DDBJ whole genome shotgun (WGS) entry which is preliminary data.</text>
</comment>
<keyword evidence="2" id="KW-1185">Reference proteome</keyword>
<evidence type="ECO:0008006" key="3">
    <source>
        <dbReference type="Google" id="ProtNLM"/>
    </source>
</evidence>
<evidence type="ECO:0000313" key="1">
    <source>
        <dbReference type="EMBL" id="KRK63704.1"/>
    </source>
</evidence>
<evidence type="ECO:0000313" key="2">
    <source>
        <dbReference type="Proteomes" id="UP000050929"/>
    </source>
</evidence>
<accession>A0A0R1IXH5</accession>
<dbReference type="EMBL" id="AZDG01000024">
    <property type="protein sequence ID" value="KRK63704.1"/>
    <property type="molecule type" value="Genomic_DNA"/>
</dbReference>
<dbReference type="PATRIC" id="fig|1423811.3.peg.1195"/>
<dbReference type="AlphaFoldDB" id="A0A0R1IXH5"/>
<organism evidence="1 2">
    <name type="scientific">Companilactobacillus tucceti DSM 20183</name>
    <dbReference type="NCBI Taxonomy" id="1423811"/>
    <lineage>
        <taxon>Bacteria</taxon>
        <taxon>Bacillati</taxon>
        <taxon>Bacillota</taxon>
        <taxon>Bacilli</taxon>
        <taxon>Lactobacillales</taxon>
        <taxon>Lactobacillaceae</taxon>
        <taxon>Companilactobacillus</taxon>
    </lineage>
</organism>
<dbReference type="Proteomes" id="UP000050929">
    <property type="component" value="Unassembled WGS sequence"/>
</dbReference>
<protein>
    <recommendedName>
        <fullName evidence="3">Extracellular protein</fullName>
    </recommendedName>
</protein>
<dbReference type="InterPro" id="IPR013320">
    <property type="entry name" value="ConA-like_dom_sf"/>
</dbReference>
<proteinExistence type="predicted"/>